<dbReference type="InterPro" id="IPR000618">
    <property type="entry name" value="Insect_cuticle"/>
</dbReference>
<feature type="signal peptide" evidence="2">
    <location>
        <begin position="1"/>
        <end position="22"/>
    </location>
</feature>
<dbReference type="GO" id="GO:0062129">
    <property type="term" value="C:chitin-based extracellular matrix"/>
    <property type="evidence" value="ECO:0007669"/>
    <property type="project" value="TreeGrafter"/>
</dbReference>
<sequence>MKPAVVITLCWLLALSDSHVLAAHNYLYPSPIPYALGYSYHNPTLFHPYTYDVALKEQLSNYQNEGVESDDGASSKLGVNGETVKDRENGVEIVKLPTSMPRTNGDLKYYTFSYPIVYTIPTPLSWPAASQFHRQDELGQYHYGYANALSAKEEVKTLDGVTRGSYSYIDSNHKLQTVHYVSDAAGFRVSATNLPKDPEPVEIPDSDEIRLAKLEHFKAQHEALERLRIANLEDARRAESEKNL</sequence>
<dbReference type="Proteomes" id="UP000594454">
    <property type="component" value="Chromosome 3"/>
</dbReference>
<evidence type="ECO:0000256" key="2">
    <source>
        <dbReference type="SAM" id="SignalP"/>
    </source>
</evidence>
<dbReference type="PROSITE" id="PS51155">
    <property type="entry name" value="CHIT_BIND_RR_2"/>
    <property type="match status" value="1"/>
</dbReference>
<name>A0A7R8UQ77_HERIL</name>
<dbReference type="GO" id="GO:0008010">
    <property type="term" value="F:structural constituent of chitin-based larval cuticle"/>
    <property type="evidence" value="ECO:0007669"/>
    <property type="project" value="TreeGrafter"/>
</dbReference>
<reference evidence="3 4" key="1">
    <citation type="submission" date="2020-11" db="EMBL/GenBank/DDBJ databases">
        <authorList>
            <person name="Wallbank WR R."/>
            <person name="Pardo Diaz C."/>
            <person name="Kozak K."/>
            <person name="Martin S."/>
            <person name="Jiggins C."/>
            <person name="Moest M."/>
            <person name="Warren A I."/>
            <person name="Generalovic N T."/>
            <person name="Byers J.R.P. K."/>
            <person name="Montejo-Kovacevich G."/>
            <person name="Yen C E."/>
        </authorList>
    </citation>
    <scope>NUCLEOTIDE SEQUENCE [LARGE SCALE GENOMIC DNA]</scope>
</reference>
<dbReference type="AlphaFoldDB" id="A0A7R8UQ77"/>
<dbReference type="OrthoDB" id="6515429at2759"/>
<protein>
    <recommendedName>
        <fullName evidence="5">Cuticle protein 6</fullName>
    </recommendedName>
</protein>
<evidence type="ECO:0000313" key="3">
    <source>
        <dbReference type="EMBL" id="CAD7084993.1"/>
    </source>
</evidence>
<evidence type="ECO:0000313" key="4">
    <source>
        <dbReference type="Proteomes" id="UP000594454"/>
    </source>
</evidence>
<dbReference type="PANTHER" id="PTHR10380:SF196">
    <property type="entry name" value="CUTICULAR PROTEIN 72EA"/>
    <property type="match status" value="1"/>
</dbReference>
<dbReference type="InParanoid" id="A0A7R8UQ77"/>
<evidence type="ECO:0000256" key="1">
    <source>
        <dbReference type="PROSITE-ProRule" id="PRU00497"/>
    </source>
</evidence>
<dbReference type="PANTHER" id="PTHR10380">
    <property type="entry name" value="CUTICLE PROTEIN"/>
    <property type="match status" value="1"/>
</dbReference>
<evidence type="ECO:0008006" key="5">
    <source>
        <dbReference type="Google" id="ProtNLM"/>
    </source>
</evidence>
<accession>A0A7R8UQ77</accession>
<dbReference type="InterPro" id="IPR050468">
    <property type="entry name" value="Cuticle_Struct_Prot"/>
</dbReference>
<organism evidence="3 4">
    <name type="scientific">Hermetia illucens</name>
    <name type="common">Black soldier fly</name>
    <dbReference type="NCBI Taxonomy" id="343691"/>
    <lineage>
        <taxon>Eukaryota</taxon>
        <taxon>Metazoa</taxon>
        <taxon>Ecdysozoa</taxon>
        <taxon>Arthropoda</taxon>
        <taxon>Hexapoda</taxon>
        <taxon>Insecta</taxon>
        <taxon>Pterygota</taxon>
        <taxon>Neoptera</taxon>
        <taxon>Endopterygota</taxon>
        <taxon>Diptera</taxon>
        <taxon>Brachycera</taxon>
        <taxon>Stratiomyomorpha</taxon>
        <taxon>Stratiomyidae</taxon>
        <taxon>Hermetiinae</taxon>
        <taxon>Hermetia</taxon>
    </lineage>
</organism>
<keyword evidence="1" id="KW-0193">Cuticle</keyword>
<dbReference type="EMBL" id="LR899011">
    <property type="protein sequence ID" value="CAD7084993.1"/>
    <property type="molecule type" value="Genomic_DNA"/>
</dbReference>
<dbReference type="Pfam" id="PF00379">
    <property type="entry name" value="Chitin_bind_4"/>
    <property type="match status" value="1"/>
</dbReference>
<feature type="chain" id="PRO_5030750969" description="Cuticle protein 6" evidence="2">
    <location>
        <begin position="23"/>
        <end position="244"/>
    </location>
</feature>
<proteinExistence type="predicted"/>
<gene>
    <name evidence="3" type="ORF">HERILL_LOCUS7861</name>
</gene>
<keyword evidence="4" id="KW-1185">Reference proteome</keyword>
<keyword evidence="2" id="KW-0732">Signal</keyword>